<sequence length="162" mass="18010">MAAKFCQLMKFKSVIKKWRSMGKHNRSISSSAVADIQHSTSFTVDDNDMLVRDDQINRSTPPAGLGSGGHGLQAVYVGKSRRRYLISSDIIDHPLVRELVVRSSSVGCESELTAGAGITFDCEVVMFEHLLWMIENSDPLEDHESSIDGDDDHELVDYYVCS</sequence>
<proteinExistence type="inferred from homology"/>
<keyword evidence="3" id="KW-1185">Reference proteome</keyword>
<dbReference type="InterPro" id="IPR003676">
    <property type="entry name" value="SAUR_fam"/>
</dbReference>
<dbReference type="PANTHER" id="PTHR35296">
    <property type="entry name" value="EXPRESSED PROTEIN"/>
    <property type="match status" value="1"/>
</dbReference>
<evidence type="ECO:0000256" key="1">
    <source>
        <dbReference type="ARBA" id="ARBA00006974"/>
    </source>
</evidence>
<dbReference type="Proteomes" id="UP001202328">
    <property type="component" value="Unassembled WGS sequence"/>
</dbReference>
<dbReference type="AlphaFoldDB" id="A0AAD4SQH6"/>
<organism evidence="2 3">
    <name type="scientific">Papaver atlanticum</name>
    <dbReference type="NCBI Taxonomy" id="357466"/>
    <lineage>
        <taxon>Eukaryota</taxon>
        <taxon>Viridiplantae</taxon>
        <taxon>Streptophyta</taxon>
        <taxon>Embryophyta</taxon>
        <taxon>Tracheophyta</taxon>
        <taxon>Spermatophyta</taxon>
        <taxon>Magnoliopsida</taxon>
        <taxon>Ranunculales</taxon>
        <taxon>Papaveraceae</taxon>
        <taxon>Papaveroideae</taxon>
        <taxon>Papaver</taxon>
    </lineage>
</organism>
<name>A0AAD4SQH6_9MAGN</name>
<dbReference type="GO" id="GO:0009733">
    <property type="term" value="P:response to auxin"/>
    <property type="evidence" value="ECO:0007669"/>
    <property type="project" value="InterPro"/>
</dbReference>
<gene>
    <name evidence="2" type="ORF">MKW98_011496</name>
</gene>
<comment type="similarity">
    <text evidence="1">Belongs to the ARG7 family.</text>
</comment>
<accession>A0AAD4SQH6</accession>
<evidence type="ECO:0008006" key="4">
    <source>
        <dbReference type="Google" id="ProtNLM"/>
    </source>
</evidence>
<protein>
    <recommendedName>
        <fullName evidence="4">Small auxin up regulated protein</fullName>
    </recommendedName>
</protein>
<comment type="caution">
    <text evidence="2">The sequence shown here is derived from an EMBL/GenBank/DDBJ whole genome shotgun (WGS) entry which is preliminary data.</text>
</comment>
<dbReference type="Pfam" id="PF02519">
    <property type="entry name" value="Auxin_inducible"/>
    <property type="match status" value="1"/>
</dbReference>
<reference evidence="2" key="1">
    <citation type="submission" date="2022-04" db="EMBL/GenBank/DDBJ databases">
        <title>A functionally conserved STORR gene fusion in Papaver species that diverged 16.8 million years ago.</title>
        <authorList>
            <person name="Catania T."/>
        </authorList>
    </citation>
    <scope>NUCLEOTIDE SEQUENCE</scope>
    <source>
        <strain evidence="2">S-188037</strain>
    </source>
</reference>
<dbReference type="EMBL" id="JAJJMB010009172">
    <property type="protein sequence ID" value="KAI3915151.1"/>
    <property type="molecule type" value="Genomic_DNA"/>
</dbReference>
<dbReference type="PANTHER" id="PTHR35296:SF8">
    <property type="entry name" value="SMALL AUXIN-UP RNA-RELATED"/>
    <property type="match status" value="1"/>
</dbReference>
<evidence type="ECO:0000313" key="3">
    <source>
        <dbReference type="Proteomes" id="UP001202328"/>
    </source>
</evidence>
<evidence type="ECO:0000313" key="2">
    <source>
        <dbReference type="EMBL" id="KAI3915151.1"/>
    </source>
</evidence>